<feature type="transmembrane region" description="Helical" evidence="2">
    <location>
        <begin position="209"/>
        <end position="234"/>
    </location>
</feature>
<organism evidence="4 5">
    <name type="scientific">Knoellia remsis</name>
    <dbReference type="NCBI Taxonomy" id="407159"/>
    <lineage>
        <taxon>Bacteria</taxon>
        <taxon>Bacillati</taxon>
        <taxon>Actinomycetota</taxon>
        <taxon>Actinomycetes</taxon>
        <taxon>Micrococcales</taxon>
        <taxon>Intrasporangiaceae</taxon>
        <taxon>Knoellia</taxon>
    </lineage>
</organism>
<evidence type="ECO:0000256" key="1">
    <source>
        <dbReference type="SAM" id="MobiDB-lite"/>
    </source>
</evidence>
<dbReference type="Proteomes" id="UP000237822">
    <property type="component" value="Unassembled WGS sequence"/>
</dbReference>
<dbReference type="EMBL" id="PVTI01000020">
    <property type="protein sequence ID" value="PRY56086.1"/>
    <property type="molecule type" value="Genomic_DNA"/>
</dbReference>
<evidence type="ECO:0000313" key="4">
    <source>
        <dbReference type="EMBL" id="PRY56086.1"/>
    </source>
</evidence>
<name>A0A2T0UDR9_9MICO</name>
<evidence type="ECO:0000313" key="5">
    <source>
        <dbReference type="Proteomes" id="UP000237822"/>
    </source>
</evidence>
<sequence>MNRTRPIEALLAALASFGVALPLLTLFDANTWVRPSLLVITVIAVVGVGLRAATSSRLAVVSGQLVAGLLAVSWLHGRGHLYFGFLPGPDTFFSFGVLLGEAQQTVMTFSAPVPTERGVVVAITMLVGVTALVVDAVAVTWRMPALAGLGLLTAYLVSATNSGDGLSWRYFVLPVGAWLALLATQGLGSLRRWSNARPRTGNDREDDPLLGVAGTARILGVAAMAIAVAVPALVPHLPTTFIADGLGRADDGRGGGAVNLNTTLDLRRSLEDRSENPVVTYRTSTDTPEPLRVAILTRYRDGEWGTRLQPDRVVEGRPEPLVADTGVERESVEFTVTENRLSAPQIAMPTPVESVDLGGAVLRTDEVGSLAVDRSVDEYSTRYTRLDPTAGDFGSDGPGPPSLDVGNYLDVDEASFARLSELVDTVVPQDASALETARLLQAHFRSSQYTYSLELPQPTDPVSGRTMMADPLSNFLISRTGYCVQFTTAMIMASRIRGIPARMAIGFLPGTRDIDGSTYTVRAADAHSWPELWFPDLGWTRFEPTPGVRAGAAPEYSLIPTEVSPTETASPTATAPAATPTPTQRPDTDAGTTETEPTTDTGPLVWVRQNFLTVLAVVVLVIALLLVPAAAWVRRRRRRASARDDAERVEAEWASLVSRLGDLGFAPPDGASPRQAGARLTDDAVLRGEPQEAMGRIVSTLERARYAPPQATFDDVAPDARTVWRAALGTRQRSDRIRAHLLPGDGIRQWSDLRSGVLDWPRRAWSRLRRR</sequence>
<dbReference type="OrthoDB" id="9804023at2"/>
<feature type="compositionally biased region" description="Low complexity" evidence="1">
    <location>
        <begin position="589"/>
        <end position="601"/>
    </location>
</feature>
<comment type="caution">
    <text evidence="4">The sequence shown here is derived from an EMBL/GenBank/DDBJ whole genome shotgun (WGS) entry which is preliminary data.</text>
</comment>
<protein>
    <submittedName>
        <fullName evidence="4">Uncharacterized protein DUF4129</fullName>
    </submittedName>
</protein>
<keyword evidence="5" id="KW-1185">Reference proteome</keyword>
<dbReference type="Pfam" id="PF01841">
    <property type="entry name" value="Transglut_core"/>
    <property type="match status" value="1"/>
</dbReference>
<keyword evidence="2" id="KW-0472">Membrane</keyword>
<dbReference type="Gene3D" id="3.10.620.30">
    <property type="match status" value="1"/>
</dbReference>
<dbReference type="PANTHER" id="PTHR42736">
    <property type="entry name" value="PROTEIN-GLUTAMINE GAMMA-GLUTAMYLTRANSFERASE"/>
    <property type="match status" value="1"/>
</dbReference>
<feature type="transmembrane region" description="Helical" evidence="2">
    <location>
        <begin position="32"/>
        <end position="51"/>
    </location>
</feature>
<dbReference type="PANTHER" id="PTHR42736:SF1">
    <property type="entry name" value="PROTEIN-GLUTAMINE GAMMA-GLUTAMYLTRANSFERASE"/>
    <property type="match status" value="1"/>
</dbReference>
<feature type="transmembrane region" description="Helical" evidence="2">
    <location>
        <begin position="119"/>
        <end position="138"/>
    </location>
</feature>
<proteinExistence type="predicted"/>
<keyword evidence="2" id="KW-1133">Transmembrane helix</keyword>
<keyword evidence="2" id="KW-0812">Transmembrane</keyword>
<evidence type="ECO:0000256" key="2">
    <source>
        <dbReference type="SAM" id="Phobius"/>
    </source>
</evidence>
<feature type="transmembrane region" description="Helical" evidence="2">
    <location>
        <begin position="168"/>
        <end position="188"/>
    </location>
</feature>
<evidence type="ECO:0000259" key="3">
    <source>
        <dbReference type="SMART" id="SM00460"/>
    </source>
</evidence>
<reference evidence="4 5" key="1">
    <citation type="submission" date="2018-03" db="EMBL/GenBank/DDBJ databases">
        <title>Genomic Encyclopedia of Archaeal and Bacterial Type Strains, Phase II (KMG-II): from individual species to whole genera.</title>
        <authorList>
            <person name="Goeker M."/>
        </authorList>
    </citation>
    <scope>NUCLEOTIDE SEQUENCE [LARGE SCALE GENOMIC DNA]</scope>
    <source>
        <strain evidence="4 5">ATCC BAA-1496</strain>
    </source>
</reference>
<dbReference type="InterPro" id="IPR052901">
    <property type="entry name" value="Bact_TGase-like"/>
</dbReference>
<dbReference type="InterPro" id="IPR038765">
    <property type="entry name" value="Papain-like_cys_pep_sf"/>
</dbReference>
<feature type="domain" description="Transglutaminase-like" evidence="3">
    <location>
        <begin position="475"/>
        <end position="546"/>
    </location>
</feature>
<accession>A0A2T0UDR9</accession>
<dbReference type="RefSeq" id="WP_106298203.1">
    <property type="nucleotide sequence ID" value="NZ_PVTI01000020.1"/>
</dbReference>
<gene>
    <name evidence="4" type="ORF">BCF74_12034</name>
</gene>
<feature type="transmembrane region" description="Helical" evidence="2">
    <location>
        <begin position="611"/>
        <end position="633"/>
    </location>
</feature>
<dbReference type="SMART" id="SM00460">
    <property type="entry name" value="TGc"/>
    <property type="match status" value="1"/>
</dbReference>
<feature type="compositionally biased region" description="Low complexity" evidence="1">
    <location>
        <begin position="564"/>
        <end position="582"/>
    </location>
</feature>
<dbReference type="SUPFAM" id="SSF54001">
    <property type="entry name" value="Cysteine proteinases"/>
    <property type="match status" value="1"/>
</dbReference>
<dbReference type="InterPro" id="IPR021878">
    <property type="entry name" value="TgpA_N"/>
</dbReference>
<feature type="transmembrane region" description="Helical" evidence="2">
    <location>
        <begin position="58"/>
        <end position="77"/>
    </location>
</feature>
<dbReference type="AlphaFoldDB" id="A0A2T0UDR9"/>
<feature type="region of interest" description="Disordered" evidence="1">
    <location>
        <begin position="563"/>
        <end position="601"/>
    </location>
</feature>
<dbReference type="InterPro" id="IPR002931">
    <property type="entry name" value="Transglutaminase-like"/>
</dbReference>
<dbReference type="Pfam" id="PF11992">
    <property type="entry name" value="TgpA_N"/>
    <property type="match status" value="1"/>
</dbReference>